<sequence length="69" mass="7312">MVAAPEPRRPTAQDAPAVQDLLEATADCTLRISGHPPTADDDAARSPQRRATRASSPAFTEGHSWASTE</sequence>
<dbReference type="AlphaFoldDB" id="A0A3L9L4X0"/>
<evidence type="ECO:0000313" key="2">
    <source>
        <dbReference type="EMBL" id="RLY93830.1"/>
    </source>
</evidence>
<dbReference type="EMBL" id="RDEX01000001">
    <property type="protein sequence ID" value="RLY93830.1"/>
    <property type="molecule type" value="Genomic_DNA"/>
</dbReference>
<proteinExistence type="predicted"/>
<name>A0A3L9L4X0_9MICC</name>
<protein>
    <submittedName>
        <fullName evidence="2">Uncharacterized protein</fullName>
    </submittedName>
</protein>
<keyword evidence="3" id="KW-1185">Reference proteome</keyword>
<accession>A0A3L9L4X0</accession>
<organism evidence="2 3">
    <name type="scientific">Kocuria tytonicola</name>
    <dbReference type="NCBI Taxonomy" id="2055946"/>
    <lineage>
        <taxon>Bacteria</taxon>
        <taxon>Bacillati</taxon>
        <taxon>Actinomycetota</taxon>
        <taxon>Actinomycetes</taxon>
        <taxon>Micrococcales</taxon>
        <taxon>Micrococcaceae</taxon>
        <taxon>Kocuria</taxon>
    </lineage>
</organism>
<comment type="caution">
    <text evidence="2">The sequence shown here is derived from an EMBL/GenBank/DDBJ whole genome shotgun (WGS) entry which is preliminary data.</text>
</comment>
<gene>
    <name evidence="2" type="ORF">EAE32_00850</name>
</gene>
<evidence type="ECO:0000313" key="3">
    <source>
        <dbReference type="Proteomes" id="UP000277871"/>
    </source>
</evidence>
<feature type="region of interest" description="Disordered" evidence="1">
    <location>
        <begin position="30"/>
        <end position="69"/>
    </location>
</feature>
<evidence type="ECO:0000256" key="1">
    <source>
        <dbReference type="SAM" id="MobiDB-lite"/>
    </source>
</evidence>
<dbReference type="Proteomes" id="UP000277871">
    <property type="component" value="Unassembled WGS sequence"/>
</dbReference>
<reference evidence="2 3" key="1">
    <citation type="submission" date="2018-10" db="EMBL/GenBank/DDBJ databases">
        <title>Kocuria tytonicola, new bacteria from the preen glands of American barn owls (Tyto furcata).</title>
        <authorList>
            <person name="Braun M.S."/>
            <person name="Wang E."/>
            <person name="Zimmermann S."/>
            <person name="Boutin S."/>
            <person name="Wagner H."/>
            <person name="Wink M."/>
        </authorList>
    </citation>
    <scope>NUCLEOTIDE SEQUENCE [LARGE SCALE GENOMIC DNA]</scope>
    <source>
        <strain evidence="2 3">473</strain>
    </source>
</reference>